<evidence type="ECO:0000259" key="1">
    <source>
        <dbReference type="PROSITE" id="PS51886"/>
    </source>
</evidence>
<dbReference type="Gene3D" id="1.10.472.80">
    <property type="entry name" value="Ypt/Rab-GAP domain of gyp1p, domain 3"/>
    <property type="match status" value="1"/>
</dbReference>
<dbReference type="Proteomes" id="UP001497525">
    <property type="component" value="Unassembled WGS sequence"/>
</dbReference>
<dbReference type="EMBL" id="CAXLJL010000267">
    <property type="protein sequence ID" value="CAL5135438.1"/>
    <property type="molecule type" value="Genomic_DNA"/>
</dbReference>
<comment type="caution">
    <text evidence="2">The sequence shown here is derived from an EMBL/GenBank/DDBJ whole genome shotgun (WGS) entry which is preliminary data.</text>
</comment>
<reference evidence="2" key="1">
    <citation type="submission" date="2024-06" db="EMBL/GenBank/DDBJ databases">
        <authorList>
            <person name="Liu X."/>
            <person name="Lenzi L."/>
            <person name="Haldenby T S."/>
            <person name="Uol C."/>
        </authorList>
    </citation>
    <scope>NUCLEOTIDE SEQUENCE</scope>
</reference>
<dbReference type="InterPro" id="IPR006571">
    <property type="entry name" value="TLDc_dom"/>
</dbReference>
<organism evidence="2 3">
    <name type="scientific">Calicophoron daubneyi</name>
    <name type="common">Rumen fluke</name>
    <name type="synonym">Paramphistomum daubneyi</name>
    <dbReference type="NCBI Taxonomy" id="300641"/>
    <lineage>
        <taxon>Eukaryota</taxon>
        <taxon>Metazoa</taxon>
        <taxon>Spiralia</taxon>
        <taxon>Lophotrochozoa</taxon>
        <taxon>Platyhelminthes</taxon>
        <taxon>Trematoda</taxon>
        <taxon>Digenea</taxon>
        <taxon>Plagiorchiida</taxon>
        <taxon>Pronocephalata</taxon>
        <taxon>Paramphistomoidea</taxon>
        <taxon>Paramphistomidae</taxon>
        <taxon>Calicophoron</taxon>
    </lineage>
</organism>
<dbReference type="Pfam" id="PF07534">
    <property type="entry name" value="TLD"/>
    <property type="match status" value="1"/>
</dbReference>
<evidence type="ECO:0000313" key="3">
    <source>
        <dbReference type="Proteomes" id="UP001497525"/>
    </source>
</evidence>
<dbReference type="AlphaFoldDB" id="A0AAV2TG30"/>
<gene>
    <name evidence="2" type="ORF">CDAUBV1_LOCUS9582</name>
</gene>
<proteinExistence type="predicted"/>
<feature type="domain" description="TLDc" evidence="1">
    <location>
        <begin position="380"/>
        <end position="573"/>
    </location>
</feature>
<protein>
    <recommendedName>
        <fullName evidence="1">TLDc domain-containing protein</fullName>
    </recommendedName>
</protein>
<name>A0AAV2TG30_CALDB</name>
<evidence type="ECO:0000313" key="2">
    <source>
        <dbReference type="EMBL" id="CAL5135438.1"/>
    </source>
</evidence>
<accession>A0AAV2TG30</accession>
<sequence>MSATVKSSWSGFVDTTANRASTVSAEQANDCERAIREAVRRGGKVLKRTIRHLNISASHPARTYLWPLLISSRFSVKITDDASGDRRSSQAECKFSDDRSEMVGYEISDQSLLPVYLLNNKGRMCLREVMHQIVVRHPEIVYAPQLWPLVALLLHYHSADVSRECIQVLLQQSHMLVQTKTDWKEHCLALERIGFSGLISRSSRRRWKSKPGSLSPSPTKLHPNTQYNASLCLAQWAYAVWQFPLEITVRIIDCYLVEGPKILYRAGLVLWKYVAKSLTGSGPKTTSKLESEGDFVATARALNVDPAVFLKQMFRIRNFGRGRIDDTITVIRQNKGSSQEEADLDRLLMHPCGGTGKSTIAAYLLSDDVTPSAFVHPSECIGAGELATIITSIGDKRIAQLCKPILLFSTNRDGTSLQTLYAKAALPEIPSTLLVVRSSSGRCVVGAFCSDRWQARAHPEYFGRGTCFLFRVKPAPVVIFPWVGVTGSPSIQSTSDQSFQYASADSLQIGRAGQSGQPGLGVDARLSIGMSGPSPTFANQCLISDTTDMVQKFGAAQDSCTFSVGLVELIGFEDL</sequence>
<dbReference type="SMART" id="SM00584">
    <property type="entry name" value="TLDc"/>
    <property type="match status" value="1"/>
</dbReference>
<dbReference type="PROSITE" id="PS51886">
    <property type="entry name" value="TLDC"/>
    <property type="match status" value="1"/>
</dbReference>
<dbReference type="PANTHER" id="PTHR23354">
    <property type="entry name" value="NUCLEOLAR PROTEIN 7/ESTROGEN RECEPTOR COACTIVATOR-RELATED"/>
    <property type="match status" value="1"/>
</dbReference>